<dbReference type="PANTHER" id="PTHR43811:SF57">
    <property type="entry name" value="FKBP-TYPE PEPTIDYL-PROLYL CIS-TRANS ISOMERASE FKPA-RELATED"/>
    <property type="match status" value="1"/>
</dbReference>
<dbReference type="PANTHER" id="PTHR43811">
    <property type="entry name" value="FKBP-TYPE PEPTIDYL-PROLYL CIS-TRANS ISOMERASE FKPA"/>
    <property type="match status" value="1"/>
</dbReference>
<dbReference type="Proteomes" id="UP000295793">
    <property type="component" value="Unassembled WGS sequence"/>
</dbReference>
<evidence type="ECO:0000256" key="5">
    <source>
        <dbReference type="ARBA" id="ARBA00023235"/>
    </source>
</evidence>
<sequence length="159" mass="16983">MSKLILVAIVVVVALFLVKRGGGSGKAMQVNLEEGAKYLEQNKQVVGVTTTASGLQYEVLKQGNSEVHPSADDTVTVHYEGQLIDGTVFDSSVARGEPISFSLKQVIPGWTEGLQLMVVGEKARFVIPNELAYGRRSAGKIPPGAVLVFEVELLGIDSQ</sequence>
<dbReference type="Pfam" id="PF01346">
    <property type="entry name" value="FKBP_N"/>
    <property type="match status" value="1"/>
</dbReference>
<comment type="catalytic activity">
    <reaction evidence="1 6 7">
        <text>[protein]-peptidylproline (omega=180) = [protein]-peptidylproline (omega=0)</text>
        <dbReference type="Rhea" id="RHEA:16237"/>
        <dbReference type="Rhea" id="RHEA-COMP:10747"/>
        <dbReference type="Rhea" id="RHEA-COMP:10748"/>
        <dbReference type="ChEBI" id="CHEBI:83833"/>
        <dbReference type="ChEBI" id="CHEBI:83834"/>
        <dbReference type="EC" id="5.2.1.8"/>
    </reaction>
</comment>
<keyword evidence="10" id="KW-1185">Reference proteome</keyword>
<evidence type="ECO:0000313" key="9">
    <source>
        <dbReference type="EMBL" id="TCS41013.1"/>
    </source>
</evidence>
<evidence type="ECO:0000256" key="6">
    <source>
        <dbReference type="PROSITE-ProRule" id="PRU00277"/>
    </source>
</evidence>
<keyword evidence="3" id="KW-0732">Signal</keyword>
<comment type="caution">
    <text evidence="9">The sequence shown here is derived from an EMBL/GenBank/DDBJ whole genome shotgun (WGS) entry which is preliminary data.</text>
</comment>
<dbReference type="RefSeq" id="WP_132701463.1">
    <property type="nucleotide sequence ID" value="NZ_SLZR01000007.1"/>
</dbReference>
<keyword evidence="5 6" id="KW-0413">Isomerase</keyword>
<evidence type="ECO:0000256" key="7">
    <source>
        <dbReference type="RuleBase" id="RU003915"/>
    </source>
</evidence>
<protein>
    <recommendedName>
        <fullName evidence="7">Peptidyl-prolyl cis-trans isomerase</fullName>
        <ecNumber evidence="7">5.2.1.8</ecNumber>
    </recommendedName>
</protein>
<dbReference type="InterPro" id="IPR000774">
    <property type="entry name" value="PPIase_FKBP_N"/>
</dbReference>
<gene>
    <name evidence="9" type="ORF">BCF53_10726</name>
</gene>
<evidence type="ECO:0000256" key="3">
    <source>
        <dbReference type="ARBA" id="ARBA00022729"/>
    </source>
</evidence>
<dbReference type="OrthoDB" id="9814548at2"/>
<dbReference type="EMBL" id="SLZR01000007">
    <property type="protein sequence ID" value="TCS41013.1"/>
    <property type="molecule type" value="Genomic_DNA"/>
</dbReference>
<dbReference type="EC" id="5.2.1.8" evidence="7"/>
<dbReference type="GO" id="GO:0003755">
    <property type="term" value="F:peptidyl-prolyl cis-trans isomerase activity"/>
    <property type="evidence" value="ECO:0007669"/>
    <property type="project" value="UniProtKB-UniRule"/>
</dbReference>
<dbReference type="PROSITE" id="PS50059">
    <property type="entry name" value="FKBP_PPIASE"/>
    <property type="match status" value="1"/>
</dbReference>
<dbReference type="GO" id="GO:0006457">
    <property type="term" value="P:protein folding"/>
    <property type="evidence" value="ECO:0007669"/>
    <property type="project" value="InterPro"/>
</dbReference>
<comment type="similarity">
    <text evidence="2 7">Belongs to the FKBP-type PPIase family.</text>
</comment>
<reference evidence="9 10" key="1">
    <citation type="submission" date="2019-03" db="EMBL/GenBank/DDBJ databases">
        <title>Genomic Encyclopedia of Archaeal and Bacterial Type Strains, Phase II (KMG-II): from individual species to whole genera.</title>
        <authorList>
            <person name="Goeker M."/>
        </authorList>
    </citation>
    <scope>NUCLEOTIDE SEQUENCE [LARGE SCALE GENOMIC DNA]</scope>
    <source>
        <strain evidence="9 10">DSM 15388</strain>
    </source>
</reference>
<dbReference type="SUPFAM" id="SSF54534">
    <property type="entry name" value="FKBP-like"/>
    <property type="match status" value="1"/>
</dbReference>
<dbReference type="InterPro" id="IPR046357">
    <property type="entry name" value="PPIase_dom_sf"/>
</dbReference>
<dbReference type="FunFam" id="3.10.50.40:FF:000045">
    <property type="entry name" value="Peptidyl-prolyl cis-trans isomerase"/>
    <property type="match status" value="1"/>
</dbReference>
<evidence type="ECO:0000256" key="4">
    <source>
        <dbReference type="ARBA" id="ARBA00023110"/>
    </source>
</evidence>
<organism evidence="9 10">
    <name type="scientific">Reinekea marinisedimentorum</name>
    <dbReference type="NCBI Taxonomy" id="230495"/>
    <lineage>
        <taxon>Bacteria</taxon>
        <taxon>Pseudomonadati</taxon>
        <taxon>Pseudomonadota</taxon>
        <taxon>Gammaproteobacteria</taxon>
        <taxon>Oceanospirillales</taxon>
        <taxon>Saccharospirillaceae</taxon>
        <taxon>Reinekea</taxon>
    </lineage>
</organism>
<accession>A0A4R3I4Y9</accession>
<feature type="domain" description="PPIase FKBP-type" evidence="8">
    <location>
        <begin position="72"/>
        <end position="157"/>
    </location>
</feature>
<keyword evidence="4 6" id="KW-0697">Rotamase</keyword>
<evidence type="ECO:0000313" key="10">
    <source>
        <dbReference type="Proteomes" id="UP000295793"/>
    </source>
</evidence>
<dbReference type="InterPro" id="IPR001179">
    <property type="entry name" value="PPIase_FKBP_dom"/>
</dbReference>
<proteinExistence type="inferred from homology"/>
<dbReference type="Pfam" id="PF00254">
    <property type="entry name" value="FKBP_C"/>
    <property type="match status" value="1"/>
</dbReference>
<dbReference type="Gene3D" id="3.10.50.40">
    <property type="match status" value="1"/>
</dbReference>
<evidence type="ECO:0000256" key="1">
    <source>
        <dbReference type="ARBA" id="ARBA00000971"/>
    </source>
</evidence>
<name>A0A4R3I4Y9_9GAMM</name>
<evidence type="ECO:0000256" key="2">
    <source>
        <dbReference type="ARBA" id="ARBA00006577"/>
    </source>
</evidence>
<dbReference type="AlphaFoldDB" id="A0A4R3I4Y9"/>
<evidence type="ECO:0000259" key="8">
    <source>
        <dbReference type="PROSITE" id="PS50059"/>
    </source>
</evidence>